<sequence>MRLVPRLSLAVGLLALGGSSVASQQADQMQEFARTCAYDESTLTDGHHWLRTACLHDMMAVSGYDETCGKYSTSCPKCLLDKEWRLKTMMLKCSCHDSRGTLHTSELDLNTAIQNIHGALACFDHVGNKTVPHP</sequence>
<proteinExistence type="predicted"/>
<gene>
    <name evidence="3" type="ORF">VTJ49DRAFT_6991</name>
</gene>
<dbReference type="SUPFAM" id="SSF51322">
    <property type="entry name" value="Cyanovirin-N"/>
    <property type="match status" value="1"/>
</dbReference>
<dbReference type="Pfam" id="PF08881">
    <property type="entry name" value="CVNH"/>
    <property type="match status" value="1"/>
</dbReference>
<feature type="domain" description="Cyanovirin-N" evidence="2">
    <location>
        <begin position="71"/>
        <end position="124"/>
    </location>
</feature>
<comment type="caution">
    <text evidence="3">The sequence shown here is derived from an EMBL/GenBank/DDBJ whole genome shotgun (WGS) entry which is preliminary data.</text>
</comment>
<dbReference type="EMBL" id="JAZGSY010000073">
    <property type="protein sequence ID" value="KAL1841500.1"/>
    <property type="molecule type" value="Genomic_DNA"/>
</dbReference>
<dbReference type="Proteomes" id="UP001583172">
    <property type="component" value="Unassembled WGS sequence"/>
</dbReference>
<protein>
    <recommendedName>
        <fullName evidence="2">Cyanovirin-N domain-containing protein</fullName>
    </recommendedName>
</protein>
<reference evidence="3 4" key="1">
    <citation type="journal article" date="2024" name="Commun. Biol.">
        <title>Comparative genomic analysis of thermophilic fungi reveals convergent evolutionary adaptations and gene losses.</title>
        <authorList>
            <person name="Steindorff A.S."/>
            <person name="Aguilar-Pontes M.V."/>
            <person name="Robinson A.J."/>
            <person name="Andreopoulos B."/>
            <person name="LaButti K."/>
            <person name="Kuo A."/>
            <person name="Mondo S."/>
            <person name="Riley R."/>
            <person name="Otillar R."/>
            <person name="Haridas S."/>
            <person name="Lipzen A."/>
            <person name="Grimwood J."/>
            <person name="Schmutz J."/>
            <person name="Clum A."/>
            <person name="Reid I.D."/>
            <person name="Moisan M.C."/>
            <person name="Butler G."/>
            <person name="Nguyen T.T.M."/>
            <person name="Dewar K."/>
            <person name="Conant G."/>
            <person name="Drula E."/>
            <person name="Henrissat B."/>
            <person name="Hansel C."/>
            <person name="Singer S."/>
            <person name="Hutchinson M.I."/>
            <person name="de Vries R.P."/>
            <person name="Natvig D.O."/>
            <person name="Powell A.J."/>
            <person name="Tsang A."/>
            <person name="Grigoriev I.V."/>
        </authorList>
    </citation>
    <scope>NUCLEOTIDE SEQUENCE [LARGE SCALE GENOMIC DNA]</scope>
    <source>
        <strain evidence="3 4">CBS 620.91</strain>
    </source>
</reference>
<keyword evidence="1" id="KW-0732">Signal</keyword>
<organism evidence="3 4">
    <name type="scientific">Humicola insolens</name>
    <name type="common">Soft-rot fungus</name>
    <dbReference type="NCBI Taxonomy" id="85995"/>
    <lineage>
        <taxon>Eukaryota</taxon>
        <taxon>Fungi</taxon>
        <taxon>Dikarya</taxon>
        <taxon>Ascomycota</taxon>
        <taxon>Pezizomycotina</taxon>
        <taxon>Sordariomycetes</taxon>
        <taxon>Sordariomycetidae</taxon>
        <taxon>Sordariales</taxon>
        <taxon>Chaetomiaceae</taxon>
        <taxon>Mycothermus</taxon>
    </lineage>
</organism>
<evidence type="ECO:0000259" key="2">
    <source>
        <dbReference type="Pfam" id="PF08881"/>
    </source>
</evidence>
<feature type="chain" id="PRO_5046106554" description="Cyanovirin-N domain-containing protein" evidence="1">
    <location>
        <begin position="24"/>
        <end position="134"/>
    </location>
</feature>
<dbReference type="InterPro" id="IPR011058">
    <property type="entry name" value="Cyanovirin-N"/>
</dbReference>
<dbReference type="Gene3D" id="2.30.60.10">
    <property type="entry name" value="Cyanovirin-N"/>
    <property type="match status" value="1"/>
</dbReference>
<evidence type="ECO:0000313" key="4">
    <source>
        <dbReference type="Proteomes" id="UP001583172"/>
    </source>
</evidence>
<evidence type="ECO:0000313" key="3">
    <source>
        <dbReference type="EMBL" id="KAL1841500.1"/>
    </source>
</evidence>
<feature type="signal peptide" evidence="1">
    <location>
        <begin position="1"/>
        <end position="23"/>
    </location>
</feature>
<dbReference type="InterPro" id="IPR036673">
    <property type="entry name" value="Cyanovirin-N_sf"/>
</dbReference>
<keyword evidence="4" id="KW-1185">Reference proteome</keyword>
<name>A0ABR3VHY3_HUMIN</name>
<evidence type="ECO:0000256" key="1">
    <source>
        <dbReference type="SAM" id="SignalP"/>
    </source>
</evidence>
<accession>A0ABR3VHY3</accession>